<organism evidence="5 6">
    <name type="scientific">Methanogenium organophilum</name>
    <dbReference type="NCBI Taxonomy" id="2199"/>
    <lineage>
        <taxon>Archaea</taxon>
        <taxon>Methanobacteriati</taxon>
        <taxon>Methanobacteriota</taxon>
        <taxon>Stenosarchaea group</taxon>
        <taxon>Methanomicrobia</taxon>
        <taxon>Methanomicrobiales</taxon>
        <taxon>Methanomicrobiaceae</taxon>
        <taxon>Methanogenium</taxon>
    </lineage>
</organism>
<dbReference type="GO" id="GO:0006637">
    <property type="term" value="P:acyl-CoA metabolic process"/>
    <property type="evidence" value="ECO:0007669"/>
    <property type="project" value="InterPro"/>
</dbReference>
<feature type="active site" description="Charge relay system" evidence="2">
    <location>
        <position position="346"/>
    </location>
</feature>
<proteinExistence type="inferred from homology"/>
<dbReference type="InterPro" id="IPR042490">
    <property type="entry name" value="Thio_Ohase/BAAT_N"/>
</dbReference>
<name>A0A9X9S5K8_METOG</name>
<dbReference type="Pfam" id="PF08840">
    <property type="entry name" value="BAAT_C"/>
    <property type="match status" value="1"/>
</dbReference>
<sequence>MKRKIPKKPGPRIEIASRNMMIDQKPEIWVRGFVPHNHVVITTETIDETGVHWRGKTPYVMNTQGCLEIAAAESEGEEVEETDPWEIFDAMRPADTPDGPVPLFAWRTAEPIHIEIHVNAQNGDSAQSSLHLCLFDEATTIREDVREGPLQGTLFCPKGDGPHPVVICLGGSDGWFTEARPALLASHGIAAFSVAYFGGDPLPETLSEVPLEFFDRAVDWLNAYPAVDTSRLGIYGYSKGGELALLLASRDPRIRAVAAYSPSSVVWQDPNGGAPKSSWSEGGIPLPFLPMYVSGMKILKIMTGRPVAFRECYAQGMERHPEQTEKARIPVENIAGPVFLVSGTEDGVWPSSEMADTIETTLKDAGKDVTHLKYPGAGHLTTLPGLPAPEVMDTLIFGGSSQNSSRALEDAWQKMVTFFQATL</sequence>
<dbReference type="Gene3D" id="3.40.50.1820">
    <property type="entry name" value="alpha/beta hydrolase"/>
    <property type="match status" value="1"/>
</dbReference>
<dbReference type="PANTHER" id="PTHR10824">
    <property type="entry name" value="ACYL-COENZYME A THIOESTERASE-RELATED"/>
    <property type="match status" value="1"/>
</dbReference>
<dbReference type="Proteomes" id="UP001163096">
    <property type="component" value="Chromosome"/>
</dbReference>
<keyword evidence="6" id="KW-1185">Reference proteome</keyword>
<comment type="similarity">
    <text evidence="1">Belongs to the C/M/P thioester hydrolase family.</text>
</comment>
<keyword evidence="5" id="KW-0378">Hydrolase</keyword>
<dbReference type="PANTHER" id="PTHR10824:SF4">
    <property type="entry name" value="ACYL-COENZYME A THIOESTERASE 1-LIKE"/>
    <property type="match status" value="1"/>
</dbReference>
<dbReference type="AlphaFoldDB" id="A0A9X9S5K8"/>
<dbReference type="KEGG" id="mou:OU421_04640"/>
<gene>
    <name evidence="5" type="ORF">OU421_04640</name>
</gene>
<accession>A0A9X9S5K8</accession>
<dbReference type="InterPro" id="IPR006862">
    <property type="entry name" value="Thio_Ohase/aa_AcTrfase"/>
</dbReference>
<dbReference type="Pfam" id="PF04775">
    <property type="entry name" value="Bile_Hydr_Trans"/>
    <property type="match status" value="1"/>
</dbReference>
<feature type="domain" description="Acyl-CoA thioester hydrolase/bile acid-CoA amino acid N-acetyltransferase" evidence="3">
    <location>
        <begin position="23"/>
        <end position="125"/>
    </location>
</feature>
<dbReference type="InterPro" id="IPR014940">
    <property type="entry name" value="BAAT_C"/>
</dbReference>
<dbReference type="GO" id="GO:0006631">
    <property type="term" value="P:fatty acid metabolic process"/>
    <property type="evidence" value="ECO:0007669"/>
    <property type="project" value="TreeGrafter"/>
</dbReference>
<dbReference type="InterPro" id="IPR016662">
    <property type="entry name" value="Acyl-CoA_thioEstase_long-chain"/>
</dbReference>
<evidence type="ECO:0000259" key="4">
    <source>
        <dbReference type="Pfam" id="PF08840"/>
    </source>
</evidence>
<reference evidence="5" key="1">
    <citation type="submission" date="2022-11" db="EMBL/GenBank/DDBJ databases">
        <title>Complete genome sequence of Methanogenium organophilum DSM 3596.</title>
        <authorList>
            <person name="Chen S.-C."/>
            <person name="Lai S.-J."/>
            <person name="You Y.-T."/>
        </authorList>
    </citation>
    <scope>NUCLEOTIDE SEQUENCE</scope>
    <source>
        <strain evidence="5">DSM 3596</strain>
    </source>
</reference>
<dbReference type="PIRSF" id="PIRSF016521">
    <property type="entry name" value="Acyl-CoA_hydro"/>
    <property type="match status" value="1"/>
</dbReference>
<dbReference type="GO" id="GO:0047617">
    <property type="term" value="F:fatty acyl-CoA hydrolase activity"/>
    <property type="evidence" value="ECO:0007669"/>
    <property type="project" value="TreeGrafter"/>
</dbReference>
<evidence type="ECO:0000313" key="6">
    <source>
        <dbReference type="Proteomes" id="UP001163096"/>
    </source>
</evidence>
<dbReference type="Gene3D" id="2.60.40.2240">
    <property type="entry name" value="Acyl-CoA thioester hydrolase/BAAT N-terminal domain"/>
    <property type="match status" value="1"/>
</dbReference>
<dbReference type="RefSeq" id="WP_268187441.1">
    <property type="nucleotide sequence ID" value="NZ_CP113361.1"/>
</dbReference>
<dbReference type="InterPro" id="IPR029058">
    <property type="entry name" value="AB_hydrolase_fold"/>
</dbReference>
<evidence type="ECO:0000256" key="2">
    <source>
        <dbReference type="PIRSR" id="PIRSR016521-1"/>
    </source>
</evidence>
<protein>
    <submittedName>
        <fullName evidence="5">Dienelactone hydrolase family protein</fullName>
    </submittedName>
</protein>
<dbReference type="SUPFAM" id="SSF53474">
    <property type="entry name" value="alpha/beta-Hydrolases"/>
    <property type="match status" value="1"/>
</dbReference>
<evidence type="ECO:0000313" key="5">
    <source>
        <dbReference type="EMBL" id="WAI02163.1"/>
    </source>
</evidence>
<feature type="active site" description="Charge relay system" evidence="2">
    <location>
        <position position="379"/>
    </location>
</feature>
<dbReference type="EMBL" id="CP113361">
    <property type="protein sequence ID" value="WAI02163.1"/>
    <property type="molecule type" value="Genomic_DNA"/>
</dbReference>
<evidence type="ECO:0000259" key="3">
    <source>
        <dbReference type="Pfam" id="PF04775"/>
    </source>
</evidence>
<feature type="domain" description="BAAT/Acyl-CoA thioester hydrolase C-terminal" evidence="4">
    <location>
        <begin position="209"/>
        <end position="422"/>
    </location>
</feature>
<feature type="active site" description="Charge relay system" evidence="2">
    <location>
        <position position="238"/>
    </location>
</feature>
<dbReference type="GeneID" id="76834364"/>
<evidence type="ECO:0000256" key="1">
    <source>
        <dbReference type="ARBA" id="ARBA00006538"/>
    </source>
</evidence>